<evidence type="ECO:0000313" key="1">
    <source>
        <dbReference type="EMBL" id="KAK8192769.1"/>
    </source>
</evidence>
<dbReference type="EMBL" id="JAMKPW020000044">
    <property type="protein sequence ID" value="KAK8192769.1"/>
    <property type="molecule type" value="Genomic_DNA"/>
</dbReference>
<accession>A0ACC3S2Y7</accession>
<name>A0ACC3S2Y7_9PEZI</name>
<comment type="caution">
    <text evidence="1">The sequence shown here is derived from an EMBL/GenBank/DDBJ whole genome shotgun (WGS) entry which is preliminary data.</text>
</comment>
<gene>
    <name evidence="1" type="ORF">M8818_007941</name>
</gene>
<keyword evidence="2" id="KW-1185">Reference proteome</keyword>
<sequence length="616" mass="68701">MTQGFFRVSVLKMLNVRKGKGQDGQSDKPEKTDDEAPTTDKTDDRKEIEPTVVGSEEKEVKITTYPTSTSIISEDVQYGVQSAEAVNAVWTKQQLLWAYILIWVIHFIQAFMSGIVGTLTPYVTSAFEMHSLTATTSILSSLIGGLFKLPYCKLIDVWGRPQGFALMVASLTLGLIMMAGCNNVQTYCAAQVFYYIGYNGIDFSLSIFIADTTHLKNRGFWFAYASTPYLITTWVYGPAVTSILNTMGFRWGFGIWCIVNPLICAPLFALFWHNQKKAEKQGLLPARTPKGGAVKWLLHYGREFDVPGLLLVVTGLSLFLLSFSIYSYQAKGWASPLIICFLVFGSLLLVAFALYEKYFAPVTFIPWPLLMDRTIMSTYTMALSLYMGWYLWDSYFYSYLIVVYNLSVTNATYISNIYTMGACFWAVVVGIYIRYTGRVKGLALWFGVPFTILAVGLMIHFRQPDVNIGYIVMCQIFIALAGGTLVICEQVIVMAVSDHQNIPAVLALEAMFANIGGSVGSTVAAALWTAVFPVKLMKYLPSDAQANFATIYGSMTVQASYPMGSPTRTAINHAYGDAQKLMLITATCLYSITWISTALWRDVNVKEYRQMKGRVF</sequence>
<reference evidence="1" key="1">
    <citation type="submission" date="2024-02" db="EMBL/GenBank/DDBJ databases">
        <title>Metagenome Assembled Genome of Zalaria obscura JY119.</title>
        <authorList>
            <person name="Vighnesh L."/>
            <person name="Jagadeeshwari U."/>
            <person name="Venkata Ramana C."/>
            <person name="Sasikala C."/>
        </authorList>
    </citation>
    <scope>NUCLEOTIDE SEQUENCE</scope>
    <source>
        <strain evidence="1">JY119</strain>
    </source>
</reference>
<proteinExistence type="predicted"/>
<dbReference type="Proteomes" id="UP001320706">
    <property type="component" value="Unassembled WGS sequence"/>
</dbReference>
<protein>
    <submittedName>
        <fullName evidence="1">Uncharacterized protein</fullName>
    </submittedName>
</protein>
<evidence type="ECO:0000313" key="2">
    <source>
        <dbReference type="Proteomes" id="UP001320706"/>
    </source>
</evidence>
<organism evidence="1 2">
    <name type="scientific">Zalaria obscura</name>
    <dbReference type="NCBI Taxonomy" id="2024903"/>
    <lineage>
        <taxon>Eukaryota</taxon>
        <taxon>Fungi</taxon>
        <taxon>Dikarya</taxon>
        <taxon>Ascomycota</taxon>
        <taxon>Pezizomycotina</taxon>
        <taxon>Dothideomycetes</taxon>
        <taxon>Dothideomycetidae</taxon>
        <taxon>Dothideales</taxon>
        <taxon>Zalariaceae</taxon>
        <taxon>Zalaria</taxon>
    </lineage>
</organism>